<keyword evidence="1" id="KW-0732">Signal</keyword>
<comment type="caution">
    <text evidence="2">The sequence shown here is derived from an EMBL/GenBank/DDBJ whole genome shotgun (WGS) entry which is preliminary data.</text>
</comment>
<dbReference type="OrthoDB" id="7831428at2"/>
<dbReference type="EMBL" id="RXNS01000012">
    <property type="protein sequence ID" value="RTR01910.1"/>
    <property type="molecule type" value="Genomic_DNA"/>
</dbReference>
<evidence type="ECO:0000313" key="2">
    <source>
        <dbReference type="EMBL" id="RTR01910.1"/>
    </source>
</evidence>
<dbReference type="InterPro" id="IPR017738">
    <property type="entry name" value="T6SS-assoc_VCA0118"/>
</dbReference>
<dbReference type="AlphaFoldDB" id="A0A3S0HRI9"/>
<protein>
    <submittedName>
        <fullName evidence="2">Type VI secretion system-associated protein TagO</fullName>
    </submittedName>
</protein>
<evidence type="ECO:0000313" key="3">
    <source>
        <dbReference type="Proteomes" id="UP000267400"/>
    </source>
</evidence>
<organism evidence="2 3">
    <name type="scientific">Halomonas nitroreducens</name>
    <dbReference type="NCBI Taxonomy" id="447425"/>
    <lineage>
        <taxon>Bacteria</taxon>
        <taxon>Pseudomonadati</taxon>
        <taxon>Pseudomonadota</taxon>
        <taxon>Gammaproteobacteria</taxon>
        <taxon>Oceanospirillales</taxon>
        <taxon>Halomonadaceae</taxon>
        <taxon>Halomonas</taxon>
    </lineage>
</organism>
<feature type="chain" id="PRO_5018778997" evidence="1">
    <location>
        <begin position="38"/>
        <end position="224"/>
    </location>
</feature>
<dbReference type="Pfam" id="PF11319">
    <property type="entry name" value="VasI"/>
    <property type="match status" value="1"/>
</dbReference>
<dbReference type="NCBIfam" id="TIGR03360">
    <property type="entry name" value="VI_minor_1"/>
    <property type="match status" value="1"/>
</dbReference>
<name>A0A3S0HRI9_9GAMM</name>
<gene>
    <name evidence="2" type="primary">tagO</name>
    <name evidence="2" type="ORF">EKG36_12935</name>
</gene>
<accession>A0A3S0HRI9</accession>
<feature type="signal peptide" evidence="1">
    <location>
        <begin position="1"/>
        <end position="37"/>
    </location>
</feature>
<keyword evidence="3" id="KW-1185">Reference proteome</keyword>
<evidence type="ECO:0000256" key="1">
    <source>
        <dbReference type="SAM" id="SignalP"/>
    </source>
</evidence>
<sequence length="224" mass="23648">MTATLTTRHAPATLASARRLLAALALALLAVAPTAQGEDSRLADARACAAQGSRLARLHCYDALFRETTEVAAVAPRSSLWQAVAAQEAERAADDVGLMVRETPDTVLMSAPALGTLPPRPLLVISCDAAITRFQLHLSEPLEAPRAPLRLQGAGAALDQTWRVLDGGHVLSGGRGLPAIATLKRLLGTEQLTLASERPAIDGLRFDVSGLRSAIAPLRAMCRW</sequence>
<dbReference type="Proteomes" id="UP000267400">
    <property type="component" value="Unassembled WGS sequence"/>
</dbReference>
<reference evidence="2 3" key="1">
    <citation type="submission" date="2018-12" db="EMBL/GenBank/DDBJ databases">
        <authorList>
            <person name="Yu L."/>
        </authorList>
    </citation>
    <scope>NUCLEOTIDE SEQUENCE [LARGE SCALE GENOMIC DNA]</scope>
    <source>
        <strain evidence="2 3">11S</strain>
    </source>
</reference>
<dbReference type="RefSeq" id="WP_126484740.1">
    <property type="nucleotide sequence ID" value="NZ_RXNS01000012.1"/>
</dbReference>
<proteinExistence type="predicted"/>